<dbReference type="Proteomes" id="UP000479000">
    <property type="component" value="Unassembled WGS sequence"/>
</dbReference>
<evidence type="ECO:0000313" key="2">
    <source>
        <dbReference type="Proteomes" id="UP000479000"/>
    </source>
</evidence>
<sequence length="226" mass="26416">ELAFRPITEVVPGVPCRPQGEGVFQRRHPEQLSEVHRRAIADKRPGCSRIFHTPRDDAWVWGRMVEKIRRPALKDVPITVSGFIHPQDCFPWRNRFFRHLNAGWYLDSVLTVTISTRNEISDRAIVRDASNTFFPVSTDEKEISYLISSNANEEHRNFDKERSLIDSKNSEEKINDLIYCQPRGYYWNENNVEILRNYGKPSKTYKIDEKISSRVIGPALNRMKKN</sequence>
<organism evidence="1 2">
    <name type="scientific">Nesidiocoris tenuis</name>
    <dbReference type="NCBI Taxonomy" id="355587"/>
    <lineage>
        <taxon>Eukaryota</taxon>
        <taxon>Metazoa</taxon>
        <taxon>Ecdysozoa</taxon>
        <taxon>Arthropoda</taxon>
        <taxon>Hexapoda</taxon>
        <taxon>Insecta</taxon>
        <taxon>Pterygota</taxon>
        <taxon>Neoptera</taxon>
        <taxon>Paraneoptera</taxon>
        <taxon>Hemiptera</taxon>
        <taxon>Heteroptera</taxon>
        <taxon>Panheteroptera</taxon>
        <taxon>Cimicomorpha</taxon>
        <taxon>Miridae</taxon>
        <taxon>Dicyphina</taxon>
        <taxon>Nesidiocoris</taxon>
    </lineage>
</organism>
<protein>
    <submittedName>
        <fullName evidence="1">Uncharacterized protein</fullName>
    </submittedName>
</protein>
<keyword evidence="2" id="KW-1185">Reference proteome</keyword>
<feature type="non-terminal residue" evidence="1">
    <location>
        <position position="1"/>
    </location>
</feature>
<dbReference type="EMBL" id="CADCXU010022796">
    <property type="protein sequence ID" value="CAB0010122.1"/>
    <property type="molecule type" value="Genomic_DNA"/>
</dbReference>
<accession>A0A6H5H1V9</accession>
<reference evidence="1 2" key="1">
    <citation type="submission" date="2020-02" db="EMBL/GenBank/DDBJ databases">
        <authorList>
            <person name="Ferguson B K."/>
        </authorList>
    </citation>
    <scope>NUCLEOTIDE SEQUENCE [LARGE SCALE GENOMIC DNA]</scope>
</reference>
<gene>
    <name evidence="1" type="ORF">NTEN_LOCUS15179</name>
</gene>
<evidence type="ECO:0000313" key="1">
    <source>
        <dbReference type="EMBL" id="CAB0010122.1"/>
    </source>
</evidence>
<name>A0A6H5H1V9_9HEMI</name>
<proteinExistence type="predicted"/>
<dbReference type="AlphaFoldDB" id="A0A6H5H1V9"/>